<sequence length="295" mass="33602">MTKEHTQQAQEKLQQLFDSTGSEEVEQQPEAQEINITKHETEAKNNQKSGKEPSNKSEESRKSESGGFLSNIEKMVGIANGSADLIRKLIILGIFAAIAYFGYAFYHKDSQPVITSTLISERVKHVKELTTLKYHYKDILMIEKNKETDFIPFNYARLIVYYEGMAVLGVELDNIKVDISGNKIMISGLGNVKFIAHDINDNSLKVYDETARIFTKDWDIKTFSDLKAKQRTQIEHDIMNGSSLPEEARQTAEKAIVELIELIPRVKGKYDIQFEKVEMQKPTQPIAKLQEPKKS</sequence>
<feature type="compositionally biased region" description="Polar residues" evidence="1">
    <location>
        <begin position="7"/>
        <end position="20"/>
    </location>
</feature>
<evidence type="ECO:0000313" key="3">
    <source>
        <dbReference type="EMBL" id="EFX91271.1"/>
    </source>
</evidence>
<keyword evidence="4" id="KW-1185">Reference proteome</keyword>
<evidence type="ECO:0000313" key="4">
    <source>
        <dbReference type="Proteomes" id="UP000005467"/>
    </source>
</evidence>
<gene>
    <name evidence="3" type="ORF">HMPREF0027_1696</name>
</gene>
<reference evidence="3 4" key="1">
    <citation type="submission" date="2011-01" db="EMBL/GenBank/DDBJ databases">
        <authorList>
            <person name="Muzny D."/>
            <person name="Qin X."/>
            <person name="Deng J."/>
            <person name="Jiang H."/>
            <person name="Liu Y."/>
            <person name="Qu J."/>
            <person name="Song X.-Z."/>
            <person name="Zhang L."/>
            <person name="Thornton R."/>
            <person name="Coyle M."/>
            <person name="Francisco L."/>
            <person name="Jackson L."/>
            <person name="Javaid M."/>
            <person name="Korchina V."/>
            <person name="Kovar C."/>
            <person name="Mata R."/>
            <person name="Mathew T."/>
            <person name="Ngo R."/>
            <person name="Nguyen L."/>
            <person name="Nguyen N."/>
            <person name="Okwuonu G."/>
            <person name="Ongeri F."/>
            <person name="Pham C."/>
            <person name="Simmons D."/>
            <person name="Wilczek-Boney K."/>
            <person name="Hale W."/>
            <person name="Jakkamsetti A."/>
            <person name="Pham P."/>
            <person name="Ruth R."/>
            <person name="San Lucas F."/>
            <person name="Warren J."/>
            <person name="Zhang J."/>
            <person name="Zhao Z."/>
            <person name="Zhou C."/>
            <person name="Zhu D."/>
            <person name="Lee S."/>
            <person name="Bess C."/>
            <person name="Blankenburg K."/>
            <person name="Forbes L."/>
            <person name="Fu Q."/>
            <person name="Gubbala S."/>
            <person name="Hirani K."/>
            <person name="Jayaseelan J.C."/>
            <person name="Lara F."/>
            <person name="Munidasa M."/>
            <person name="Palculict T."/>
            <person name="Patil S."/>
            <person name="Pu L.-L."/>
            <person name="Saada N."/>
            <person name="Tang L."/>
            <person name="Weissenberger G."/>
            <person name="Zhu Y."/>
            <person name="Hemphill L."/>
            <person name="Shang Y."/>
            <person name="Youmans B."/>
            <person name="Ayvaz T."/>
            <person name="Ross M."/>
            <person name="Santibanez J."/>
            <person name="Aqrawi P."/>
            <person name="Gross S."/>
            <person name="Joshi V."/>
            <person name="Fowler G."/>
            <person name="Nazareth L."/>
            <person name="Reid J."/>
            <person name="Worley K."/>
            <person name="Petrosino J."/>
            <person name="Highlander S."/>
            <person name="Gibbs R."/>
        </authorList>
    </citation>
    <scope>NUCLEOTIDE SEQUENCE [LARGE SCALE GENOMIC DNA]</scope>
    <source>
        <strain evidence="3 4">ATCC 25976</strain>
    </source>
</reference>
<dbReference type="Pfam" id="PF14014">
    <property type="entry name" value="DUF4230"/>
    <property type="match status" value="1"/>
</dbReference>
<organism evidence="3 4">
    <name type="scientific">Actinobacillus ureae ATCC 25976</name>
    <dbReference type="NCBI Taxonomy" id="887324"/>
    <lineage>
        <taxon>Bacteria</taxon>
        <taxon>Pseudomonadati</taxon>
        <taxon>Pseudomonadota</taxon>
        <taxon>Gammaproteobacteria</taxon>
        <taxon>Pasteurellales</taxon>
        <taxon>Pasteurellaceae</taxon>
        <taxon>Actinobacillus</taxon>
    </lineage>
</organism>
<protein>
    <recommendedName>
        <fullName evidence="5">DUF4230 domain-containing protein</fullName>
    </recommendedName>
</protein>
<proteinExistence type="predicted"/>
<dbReference type="InterPro" id="IPR025324">
    <property type="entry name" value="DUF4230"/>
</dbReference>
<feature type="transmembrane region" description="Helical" evidence="2">
    <location>
        <begin position="89"/>
        <end position="106"/>
    </location>
</feature>
<dbReference type="AlphaFoldDB" id="E8KIM9"/>
<accession>E8KIM9</accession>
<dbReference type="HOGENOM" id="CLU_942109_0_0_6"/>
<feature type="compositionally biased region" description="Basic and acidic residues" evidence="1">
    <location>
        <begin position="36"/>
        <end position="64"/>
    </location>
</feature>
<dbReference type="EMBL" id="AEVG01000115">
    <property type="protein sequence ID" value="EFX91271.1"/>
    <property type="molecule type" value="Genomic_DNA"/>
</dbReference>
<keyword evidence="2" id="KW-0472">Membrane</keyword>
<name>E8KIM9_9PAST</name>
<dbReference type="Proteomes" id="UP000005467">
    <property type="component" value="Unassembled WGS sequence"/>
</dbReference>
<keyword evidence="2" id="KW-0812">Transmembrane</keyword>
<dbReference type="RefSeq" id="WP_005623802.1">
    <property type="nucleotide sequence ID" value="NZ_GL831080.1"/>
</dbReference>
<evidence type="ECO:0000256" key="1">
    <source>
        <dbReference type="SAM" id="MobiDB-lite"/>
    </source>
</evidence>
<keyword evidence="2" id="KW-1133">Transmembrane helix</keyword>
<evidence type="ECO:0000256" key="2">
    <source>
        <dbReference type="SAM" id="Phobius"/>
    </source>
</evidence>
<evidence type="ECO:0008006" key="5">
    <source>
        <dbReference type="Google" id="ProtNLM"/>
    </source>
</evidence>
<feature type="region of interest" description="Disordered" evidence="1">
    <location>
        <begin position="1"/>
        <end position="65"/>
    </location>
</feature>
<comment type="caution">
    <text evidence="3">The sequence shown here is derived from an EMBL/GenBank/DDBJ whole genome shotgun (WGS) entry which is preliminary data.</text>
</comment>